<dbReference type="AlphaFoldDB" id="A0AAV8SQG5"/>
<evidence type="ECO:0000313" key="1">
    <source>
        <dbReference type="EMBL" id="KAJ8754261.1"/>
    </source>
</evidence>
<dbReference type="PANTHER" id="PTHR37723:SF1">
    <property type="entry name" value="PROTEIN FAR-RED-ELONGATED HYPOCOTYL 1-LIKE"/>
    <property type="match status" value="1"/>
</dbReference>
<dbReference type="InterPro" id="IPR037766">
    <property type="entry name" value="FHY1"/>
</dbReference>
<name>A0AAV8SQG5_9ROSI</name>
<dbReference type="GO" id="GO:0016607">
    <property type="term" value="C:nuclear speck"/>
    <property type="evidence" value="ECO:0007669"/>
    <property type="project" value="TreeGrafter"/>
</dbReference>
<dbReference type="PANTHER" id="PTHR37723">
    <property type="entry name" value="PROTEIN FAR-RED ELONGATED HYPOCOTYL 1"/>
    <property type="match status" value="1"/>
</dbReference>
<dbReference type="GO" id="GO:0051457">
    <property type="term" value="P:maintenance of protein location in nucleus"/>
    <property type="evidence" value="ECO:0007669"/>
    <property type="project" value="TreeGrafter"/>
</dbReference>
<dbReference type="GO" id="GO:0005737">
    <property type="term" value="C:cytoplasm"/>
    <property type="evidence" value="ECO:0007669"/>
    <property type="project" value="TreeGrafter"/>
</dbReference>
<comment type="caution">
    <text evidence="1">The sequence shown here is derived from an EMBL/GenBank/DDBJ whole genome shotgun (WGS) entry which is preliminary data.</text>
</comment>
<dbReference type="EMBL" id="JAIWQS010000009">
    <property type="protein sequence ID" value="KAJ8754261.1"/>
    <property type="molecule type" value="Genomic_DNA"/>
</dbReference>
<dbReference type="GO" id="GO:0009639">
    <property type="term" value="P:response to red or far red light"/>
    <property type="evidence" value="ECO:0007669"/>
    <property type="project" value="InterPro"/>
</dbReference>
<evidence type="ECO:0000313" key="2">
    <source>
        <dbReference type="Proteomes" id="UP001159364"/>
    </source>
</evidence>
<keyword evidence="2" id="KW-1185">Reference proteome</keyword>
<reference evidence="1 2" key="1">
    <citation type="submission" date="2021-09" db="EMBL/GenBank/DDBJ databases">
        <title>Genomic insights and catalytic innovation underlie evolution of tropane alkaloids biosynthesis.</title>
        <authorList>
            <person name="Wang Y.-J."/>
            <person name="Tian T."/>
            <person name="Huang J.-P."/>
            <person name="Huang S.-X."/>
        </authorList>
    </citation>
    <scope>NUCLEOTIDE SEQUENCE [LARGE SCALE GENOMIC DNA]</scope>
    <source>
        <strain evidence="1">KIB-2018</strain>
        <tissue evidence="1">Leaf</tissue>
    </source>
</reference>
<sequence>MDADNSDPSGFTSCLANFGLNSHMTELNKKRKLQNEQLGLPISKHQCWGHRSPVGCLEKLEESQEIEDICLQLEKENADGLAMDGDPSYESVKDSNSFMGDSESVSSVCEESKFESEASKICSSDTPSTSSFNWGSSSFKLSRCSSDNKTTVNPGTDELAYVGGKIVIHHLNHGFQMCQDLEDSSLEFGSNEGNIYPEYDKEMIESCTDKELDNILYSNTANPNIYVLSSGRWNLNQESQPGTRKPTIDQEFEQYFSELML</sequence>
<protein>
    <submittedName>
        <fullName evidence="1">Uncharacterized protein</fullName>
    </submittedName>
</protein>
<dbReference type="Proteomes" id="UP001159364">
    <property type="component" value="Linkage Group LG09"/>
</dbReference>
<proteinExistence type="predicted"/>
<organism evidence="1 2">
    <name type="scientific">Erythroxylum novogranatense</name>
    <dbReference type="NCBI Taxonomy" id="1862640"/>
    <lineage>
        <taxon>Eukaryota</taxon>
        <taxon>Viridiplantae</taxon>
        <taxon>Streptophyta</taxon>
        <taxon>Embryophyta</taxon>
        <taxon>Tracheophyta</taxon>
        <taxon>Spermatophyta</taxon>
        <taxon>Magnoliopsida</taxon>
        <taxon>eudicotyledons</taxon>
        <taxon>Gunneridae</taxon>
        <taxon>Pentapetalae</taxon>
        <taxon>rosids</taxon>
        <taxon>fabids</taxon>
        <taxon>Malpighiales</taxon>
        <taxon>Erythroxylaceae</taxon>
        <taxon>Erythroxylum</taxon>
    </lineage>
</organism>
<dbReference type="GO" id="GO:0061608">
    <property type="term" value="F:nuclear import signal receptor activity"/>
    <property type="evidence" value="ECO:0007669"/>
    <property type="project" value="TreeGrafter"/>
</dbReference>
<accession>A0AAV8SQG5</accession>
<gene>
    <name evidence="1" type="ORF">K2173_002161</name>
</gene>